<feature type="transmembrane region" description="Helical" evidence="2">
    <location>
        <begin position="152"/>
        <end position="176"/>
    </location>
</feature>
<dbReference type="Proteomes" id="UP000007879">
    <property type="component" value="Unassembled WGS sequence"/>
</dbReference>
<dbReference type="KEGG" id="aqu:100634411"/>
<feature type="transmembrane region" description="Helical" evidence="2">
    <location>
        <begin position="110"/>
        <end position="131"/>
    </location>
</feature>
<sequence length="237" mass="25469">MEEKAPPPSYSDTVTDKAPISSSLGRTDAPPAYGDLFPGFQDVRDQVDKARQSEGPAPAPVAVPLTLCNILCKSFFCGCCYLLLAALPVAMIVIGSVYLHDCTLQGRIPVFLIVFGCFSLLQTCCGVGKMFCCRGNDDENDNQNRRKKGGNFCEGLITTFLFIWVIVGSVYTFGAWNTWVDSGRNNCPGTDCCNPVLMYFAFSTLLLMYGISALCLCCFFCCVCCAMAGSAVSSGAG</sequence>
<feature type="transmembrane region" description="Helical" evidence="2">
    <location>
        <begin position="75"/>
        <end position="98"/>
    </location>
</feature>
<dbReference type="PANTHER" id="PTHR33444">
    <property type="entry name" value="SI:DKEY-19B23.12-RELATED"/>
    <property type="match status" value="1"/>
</dbReference>
<evidence type="ECO:0000313" key="3">
    <source>
        <dbReference type="EnsemblMetazoa" id="XP_003389967.1"/>
    </source>
</evidence>
<proteinExistence type="predicted"/>
<evidence type="ECO:0000256" key="2">
    <source>
        <dbReference type="SAM" id="Phobius"/>
    </source>
</evidence>
<feature type="transmembrane region" description="Helical" evidence="2">
    <location>
        <begin position="196"/>
        <end position="229"/>
    </location>
</feature>
<evidence type="ECO:0000313" key="4">
    <source>
        <dbReference type="Proteomes" id="UP000007879"/>
    </source>
</evidence>
<accession>A0AAN0II56</accession>
<dbReference type="PANTHER" id="PTHR33444:SF2">
    <property type="entry name" value="MARVEL DOMAIN-CONTAINING PROTEIN"/>
    <property type="match status" value="1"/>
</dbReference>
<reference evidence="3" key="2">
    <citation type="submission" date="2024-06" db="UniProtKB">
        <authorList>
            <consortium name="EnsemblMetazoa"/>
        </authorList>
    </citation>
    <scope>IDENTIFICATION</scope>
</reference>
<keyword evidence="2" id="KW-0472">Membrane</keyword>
<keyword evidence="4" id="KW-1185">Reference proteome</keyword>
<dbReference type="AlphaFoldDB" id="A0AAN0II56"/>
<dbReference type="EnsemblMetazoa" id="XM_003389919.3">
    <property type="protein sequence ID" value="XP_003389967.1"/>
    <property type="gene ID" value="LOC100634411"/>
</dbReference>
<evidence type="ECO:0000256" key="1">
    <source>
        <dbReference type="SAM" id="MobiDB-lite"/>
    </source>
</evidence>
<name>A0AAN0II56_AMPQE</name>
<feature type="region of interest" description="Disordered" evidence="1">
    <location>
        <begin position="1"/>
        <end position="34"/>
    </location>
</feature>
<reference evidence="4" key="1">
    <citation type="journal article" date="2010" name="Nature">
        <title>The Amphimedon queenslandica genome and the evolution of animal complexity.</title>
        <authorList>
            <person name="Srivastava M."/>
            <person name="Simakov O."/>
            <person name="Chapman J."/>
            <person name="Fahey B."/>
            <person name="Gauthier M.E."/>
            <person name="Mitros T."/>
            <person name="Richards G.S."/>
            <person name="Conaco C."/>
            <person name="Dacre M."/>
            <person name="Hellsten U."/>
            <person name="Larroux C."/>
            <person name="Putnam N.H."/>
            <person name="Stanke M."/>
            <person name="Adamska M."/>
            <person name="Darling A."/>
            <person name="Degnan S.M."/>
            <person name="Oakley T.H."/>
            <person name="Plachetzki D.C."/>
            <person name="Zhai Y."/>
            <person name="Adamski M."/>
            <person name="Calcino A."/>
            <person name="Cummins S.F."/>
            <person name="Goodstein D.M."/>
            <person name="Harris C."/>
            <person name="Jackson D.J."/>
            <person name="Leys S.P."/>
            <person name="Shu S."/>
            <person name="Woodcroft B.J."/>
            <person name="Vervoort M."/>
            <person name="Kosik K.S."/>
            <person name="Manning G."/>
            <person name="Degnan B.M."/>
            <person name="Rokhsar D.S."/>
        </authorList>
    </citation>
    <scope>NUCLEOTIDE SEQUENCE [LARGE SCALE GENOMIC DNA]</scope>
</reference>
<keyword evidence="2" id="KW-1133">Transmembrane helix</keyword>
<organism evidence="3 4">
    <name type="scientific">Amphimedon queenslandica</name>
    <name type="common">Sponge</name>
    <dbReference type="NCBI Taxonomy" id="400682"/>
    <lineage>
        <taxon>Eukaryota</taxon>
        <taxon>Metazoa</taxon>
        <taxon>Porifera</taxon>
        <taxon>Demospongiae</taxon>
        <taxon>Heteroscleromorpha</taxon>
        <taxon>Haplosclerida</taxon>
        <taxon>Niphatidae</taxon>
        <taxon>Amphimedon</taxon>
    </lineage>
</organism>
<dbReference type="InterPro" id="IPR040350">
    <property type="entry name" value="TMEM272"/>
</dbReference>
<protein>
    <submittedName>
        <fullName evidence="3">Uncharacterized protein</fullName>
    </submittedName>
</protein>
<keyword evidence="2" id="KW-0812">Transmembrane</keyword>
<gene>
    <name evidence="3" type="primary">100634411</name>
</gene>